<evidence type="ECO:0000313" key="5">
    <source>
        <dbReference type="EMBL" id="OUC93569.1"/>
    </source>
</evidence>
<dbReference type="GO" id="GO:0005829">
    <property type="term" value="C:cytosol"/>
    <property type="evidence" value="ECO:0007669"/>
    <property type="project" value="TreeGrafter"/>
</dbReference>
<dbReference type="InterPro" id="IPR043129">
    <property type="entry name" value="ATPase_NBD"/>
</dbReference>
<gene>
    <name evidence="5" type="primary">glpK</name>
    <name evidence="5" type="ORF">CA984_25925</name>
</gene>
<accession>A0A243RFP2</accession>
<sequence length="115" mass="13056">MADFVGAVDQGTTSTRFMIFDHGGNEIARYQLEHEQILPRAGWVEHNPLEIWERTRAVIETTLTRANLTAADLAALGITNQRETTVVWNRITGRPYYNAIVWQDTRTDRIAAALD</sequence>
<dbReference type="GO" id="GO:0019563">
    <property type="term" value="P:glycerol catabolic process"/>
    <property type="evidence" value="ECO:0007669"/>
    <property type="project" value="TreeGrafter"/>
</dbReference>
<feature type="domain" description="Carbohydrate kinase FGGY N-terminal" evidence="4">
    <location>
        <begin position="6"/>
        <end position="114"/>
    </location>
</feature>
<organism evidence="5 6">
    <name type="scientific">Streptosporangium minutum</name>
    <dbReference type="NCBI Taxonomy" id="569862"/>
    <lineage>
        <taxon>Bacteria</taxon>
        <taxon>Bacillati</taxon>
        <taxon>Actinomycetota</taxon>
        <taxon>Actinomycetes</taxon>
        <taxon>Streptosporangiales</taxon>
        <taxon>Streptosporangiaceae</taxon>
        <taxon>Streptosporangium</taxon>
    </lineage>
</organism>
<evidence type="ECO:0000256" key="2">
    <source>
        <dbReference type="ARBA" id="ARBA00022679"/>
    </source>
</evidence>
<dbReference type="PANTHER" id="PTHR10196:SF69">
    <property type="entry name" value="GLYCEROL KINASE"/>
    <property type="match status" value="1"/>
</dbReference>
<dbReference type="Gene3D" id="3.30.420.40">
    <property type="match status" value="1"/>
</dbReference>
<keyword evidence="3 5" id="KW-0418">Kinase</keyword>
<comment type="similarity">
    <text evidence="1">Belongs to the FGGY kinase family.</text>
</comment>
<evidence type="ECO:0000256" key="1">
    <source>
        <dbReference type="ARBA" id="ARBA00009156"/>
    </source>
</evidence>
<keyword evidence="6" id="KW-1185">Reference proteome</keyword>
<dbReference type="SUPFAM" id="SSF53067">
    <property type="entry name" value="Actin-like ATPase domain"/>
    <property type="match status" value="1"/>
</dbReference>
<dbReference type="Proteomes" id="UP000194761">
    <property type="component" value="Unassembled WGS sequence"/>
</dbReference>
<evidence type="ECO:0000259" key="4">
    <source>
        <dbReference type="Pfam" id="PF00370"/>
    </source>
</evidence>
<evidence type="ECO:0000256" key="3">
    <source>
        <dbReference type="ARBA" id="ARBA00022777"/>
    </source>
</evidence>
<reference evidence="5 6" key="1">
    <citation type="submission" date="2017-05" db="EMBL/GenBank/DDBJ databases">
        <title>Biotechnological potential of actinobacteria isolated from South African environments.</title>
        <authorList>
            <person name="Le Roes-Hill M."/>
            <person name="Prins A."/>
            <person name="Durrell K.A."/>
        </authorList>
    </citation>
    <scope>NUCLEOTIDE SEQUENCE [LARGE SCALE GENOMIC DNA]</scope>
    <source>
        <strain evidence="5">M26</strain>
    </source>
</reference>
<comment type="caution">
    <text evidence="5">The sequence shown here is derived from an EMBL/GenBank/DDBJ whole genome shotgun (WGS) entry which is preliminary data.</text>
</comment>
<dbReference type="RefSeq" id="WP_242676170.1">
    <property type="nucleotide sequence ID" value="NZ_NGFP01000132.1"/>
</dbReference>
<dbReference type="InterPro" id="IPR018484">
    <property type="entry name" value="FGGY_N"/>
</dbReference>
<name>A0A243RFP2_9ACTN</name>
<dbReference type="EMBL" id="NGFP01000132">
    <property type="protein sequence ID" value="OUC93569.1"/>
    <property type="molecule type" value="Genomic_DNA"/>
</dbReference>
<evidence type="ECO:0000313" key="6">
    <source>
        <dbReference type="Proteomes" id="UP000194761"/>
    </source>
</evidence>
<protein>
    <submittedName>
        <fullName evidence="5">Glycerol kinase</fullName>
    </submittedName>
</protein>
<dbReference type="AlphaFoldDB" id="A0A243RFP2"/>
<dbReference type="Pfam" id="PF00370">
    <property type="entry name" value="FGGY_N"/>
    <property type="match status" value="1"/>
</dbReference>
<keyword evidence="2" id="KW-0808">Transferase</keyword>
<feature type="non-terminal residue" evidence="5">
    <location>
        <position position="115"/>
    </location>
</feature>
<dbReference type="GO" id="GO:0004370">
    <property type="term" value="F:glycerol kinase activity"/>
    <property type="evidence" value="ECO:0007669"/>
    <property type="project" value="TreeGrafter"/>
</dbReference>
<dbReference type="PANTHER" id="PTHR10196">
    <property type="entry name" value="SUGAR KINASE"/>
    <property type="match status" value="1"/>
</dbReference>
<proteinExistence type="inferred from homology"/>